<dbReference type="AlphaFoldDB" id="A0A3S8ZRH8"/>
<dbReference type="Proteomes" id="UP000282438">
    <property type="component" value="Chromosome"/>
</dbReference>
<name>A0A3S8ZRH8_9NEIS</name>
<evidence type="ECO:0000313" key="1">
    <source>
        <dbReference type="EMBL" id="AZN36092.1"/>
    </source>
</evidence>
<dbReference type="OrthoDB" id="9178040at2"/>
<proteinExistence type="predicted"/>
<dbReference type="KEGG" id="iod:EJO50_06135"/>
<evidence type="ECO:0008006" key="3">
    <source>
        <dbReference type="Google" id="ProtNLM"/>
    </source>
</evidence>
<dbReference type="SUPFAM" id="SSF53850">
    <property type="entry name" value="Periplasmic binding protein-like II"/>
    <property type="match status" value="1"/>
</dbReference>
<sequence length="50" mass="5700">MLSVLKNMLLHLLPEWAMPAGGIYAVYPSARYLPAKVRILLDFMRARLKA</sequence>
<protein>
    <recommendedName>
        <fullName evidence="3">LysR family transcriptional regulator</fullName>
    </recommendedName>
</protein>
<keyword evidence="2" id="KW-1185">Reference proteome</keyword>
<dbReference type="RefSeq" id="WP_125972442.1">
    <property type="nucleotide sequence ID" value="NZ_CP034433.1"/>
</dbReference>
<dbReference type="Gene3D" id="3.40.190.290">
    <property type="match status" value="1"/>
</dbReference>
<gene>
    <name evidence="1" type="ORF">EJO50_06135</name>
</gene>
<reference evidence="1 2" key="1">
    <citation type="submission" date="2018-12" db="EMBL/GenBank/DDBJ databases">
        <title>Complete genome sequence of Iodobacter sp. H11R3.</title>
        <authorList>
            <person name="Bae J.-W."/>
        </authorList>
    </citation>
    <scope>NUCLEOTIDE SEQUENCE [LARGE SCALE GENOMIC DNA]</scope>
    <source>
        <strain evidence="1 2">H11R3</strain>
    </source>
</reference>
<accession>A0A3S8ZRH8</accession>
<organism evidence="1 2">
    <name type="scientific">Iodobacter ciconiae</name>
    <dbReference type="NCBI Taxonomy" id="2496266"/>
    <lineage>
        <taxon>Bacteria</taxon>
        <taxon>Pseudomonadati</taxon>
        <taxon>Pseudomonadota</taxon>
        <taxon>Betaproteobacteria</taxon>
        <taxon>Neisseriales</taxon>
        <taxon>Chitinibacteraceae</taxon>
        <taxon>Iodobacter</taxon>
    </lineage>
</organism>
<evidence type="ECO:0000313" key="2">
    <source>
        <dbReference type="Proteomes" id="UP000282438"/>
    </source>
</evidence>
<dbReference type="EMBL" id="CP034433">
    <property type="protein sequence ID" value="AZN36092.1"/>
    <property type="molecule type" value="Genomic_DNA"/>
</dbReference>